<name>A0AAD3RWZ7_NEPGR</name>
<reference evidence="3" key="1">
    <citation type="submission" date="2023-05" db="EMBL/GenBank/DDBJ databases">
        <title>Nepenthes gracilis genome sequencing.</title>
        <authorList>
            <person name="Fukushima K."/>
        </authorList>
    </citation>
    <scope>NUCLEOTIDE SEQUENCE</scope>
    <source>
        <strain evidence="3">SING2019-196</strain>
    </source>
</reference>
<dbReference type="EMBL" id="BSYO01000001">
    <property type="protein sequence ID" value="GMG99135.1"/>
    <property type="molecule type" value="Genomic_DNA"/>
</dbReference>
<evidence type="ECO:0000313" key="4">
    <source>
        <dbReference type="Proteomes" id="UP001279734"/>
    </source>
</evidence>
<protein>
    <submittedName>
        <fullName evidence="3">Uncharacterized protein</fullName>
    </submittedName>
</protein>
<sequence>MVELDPPAAAPEATVEEPAVAMDKTEELLESILEEAATCSAREDAPGPPPPGPGLEVRPERPTRRLWELASAVVKVVEQRDQLIVDREAEIAWLDARLATSGGEHREETAALEAVLAGVETKNAKLKAEIARLKEEEERGKARLKRLAERVATLENDLSLCICPHEVAGMMHALLLEGINVSRRIARLIDPDFPVELINLSNRATQHKDDLVGEPRDIQGPPPPL</sequence>
<gene>
    <name evidence="3" type="ORF">Nepgr_000975</name>
</gene>
<organism evidence="3 4">
    <name type="scientific">Nepenthes gracilis</name>
    <name type="common">Slender pitcher plant</name>
    <dbReference type="NCBI Taxonomy" id="150966"/>
    <lineage>
        <taxon>Eukaryota</taxon>
        <taxon>Viridiplantae</taxon>
        <taxon>Streptophyta</taxon>
        <taxon>Embryophyta</taxon>
        <taxon>Tracheophyta</taxon>
        <taxon>Spermatophyta</taxon>
        <taxon>Magnoliopsida</taxon>
        <taxon>eudicotyledons</taxon>
        <taxon>Gunneridae</taxon>
        <taxon>Pentapetalae</taxon>
        <taxon>Caryophyllales</taxon>
        <taxon>Nepenthaceae</taxon>
        <taxon>Nepenthes</taxon>
    </lineage>
</organism>
<feature type="coiled-coil region" evidence="1">
    <location>
        <begin position="109"/>
        <end position="157"/>
    </location>
</feature>
<dbReference type="Proteomes" id="UP001279734">
    <property type="component" value="Unassembled WGS sequence"/>
</dbReference>
<evidence type="ECO:0000256" key="1">
    <source>
        <dbReference type="SAM" id="Coils"/>
    </source>
</evidence>
<evidence type="ECO:0000256" key="2">
    <source>
        <dbReference type="SAM" id="MobiDB-lite"/>
    </source>
</evidence>
<accession>A0AAD3RWZ7</accession>
<dbReference type="AlphaFoldDB" id="A0AAD3RWZ7"/>
<feature type="region of interest" description="Disordered" evidence="2">
    <location>
        <begin position="1"/>
        <end position="21"/>
    </location>
</feature>
<comment type="caution">
    <text evidence="3">The sequence shown here is derived from an EMBL/GenBank/DDBJ whole genome shotgun (WGS) entry which is preliminary data.</text>
</comment>
<feature type="region of interest" description="Disordered" evidence="2">
    <location>
        <begin position="35"/>
        <end position="59"/>
    </location>
</feature>
<keyword evidence="4" id="KW-1185">Reference proteome</keyword>
<proteinExistence type="predicted"/>
<keyword evidence="1" id="KW-0175">Coiled coil</keyword>
<evidence type="ECO:0000313" key="3">
    <source>
        <dbReference type="EMBL" id="GMG99135.1"/>
    </source>
</evidence>